<feature type="transmembrane region" description="Helical" evidence="1">
    <location>
        <begin position="76"/>
        <end position="97"/>
    </location>
</feature>
<feature type="transmembrane region" description="Helical" evidence="1">
    <location>
        <begin position="124"/>
        <end position="146"/>
    </location>
</feature>
<evidence type="ECO:0000313" key="3">
    <source>
        <dbReference type="Proteomes" id="UP001596442"/>
    </source>
</evidence>
<dbReference type="AlphaFoldDB" id="A0ABD5S6N5"/>
<protein>
    <submittedName>
        <fullName evidence="2">ArsR/SmtB family transcription factor</fullName>
    </submittedName>
</protein>
<reference evidence="2 3" key="1">
    <citation type="journal article" date="2019" name="Int. J. Syst. Evol. Microbiol.">
        <title>The Global Catalogue of Microorganisms (GCM) 10K type strain sequencing project: providing services to taxonomists for standard genome sequencing and annotation.</title>
        <authorList>
            <consortium name="The Broad Institute Genomics Platform"/>
            <consortium name="The Broad Institute Genome Sequencing Center for Infectious Disease"/>
            <person name="Wu L."/>
            <person name="Ma J."/>
        </authorList>
    </citation>
    <scope>NUCLEOTIDE SEQUENCE [LARGE SCALE GENOMIC DNA]</scope>
    <source>
        <strain evidence="2 3">CGMCC 1.3239</strain>
    </source>
</reference>
<organism evidence="2 3">
    <name type="scientific">Halorubrum tibetense</name>
    <dbReference type="NCBI Taxonomy" id="175631"/>
    <lineage>
        <taxon>Archaea</taxon>
        <taxon>Methanobacteriati</taxon>
        <taxon>Methanobacteriota</taxon>
        <taxon>Stenosarchaea group</taxon>
        <taxon>Halobacteria</taxon>
        <taxon>Halobacteriales</taxon>
        <taxon>Haloferacaceae</taxon>
        <taxon>Halorubrum</taxon>
    </lineage>
</organism>
<dbReference type="Gene3D" id="1.10.10.10">
    <property type="entry name" value="Winged helix-like DNA-binding domain superfamily/Winged helix DNA-binding domain"/>
    <property type="match status" value="1"/>
</dbReference>
<dbReference type="Proteomes" id="UP001596442">
    <property type="component" value="Unassembled WGS sequence"/>
</dbReference>
<dbReference type="EMBL" id="JBHSWW010000005">
    <property type="protein sequence ID" value="MFC6752056.1"/>
    <property type="molecule type" value="Genomic_DNA"/>
</dbReference>
<gene>
    <name evidence="2" type="ORF">ACFQEU_01010</name>
</gene>
<evidence type="ECO:0000256" key="1">
    <source>
        <dbReference type="SAM" id="Phobius"/>
    </source>
</evidence>
<keyword evidence="1" id="KW-0472">Membrane</keyword>
<dbReference type="Pfam" id="PF12840">
    <property type="entry name" value="HTH_20"/>
    <property type="match status" value="1"/>
</dbReference>
<keyword evidence="1" id="KW-0812">Transmembrane</keyword>
<keyword evidence="3" id="KW-1185">Reference proteome</keyword>
<dbReference type="InterPro" id="IPR011991">
    <property type="entry name" value="ArsR-like_HTH"/>
</dbReference>
<proteinExistence type="predicted"/>
<comment type="caution">
    <text evidence="2">The sequence shown here is derived from an EMBL/GenBank/DDBJ whole genome shotgun (WGS) entry which is preliminary data.</text>
</comment>
<accession>A0ABD5S6N5</accession>
<dbReference type="SUPFAM" id="SSF46785">
    <property type="entry name" value="Winged helix' DNA-binding domain"/>
    <property type="match status" value="1"/>
</dbReference>
<keyword evidence="1" id="KW-1133">Transmembrane helix</keyword>
<dbReference type="InterPro" id="IPR036388">
    <property type="entry name" value="WH-like_DNA-bd_sf"/>
</dbReference>
<evidence type="ECO:0000313" key="2">
    <source>
        <dbReference type="EMBL" id="MFC6752056.1"/>
    </source>
</evidence>
<sequence>MQQEPKTPSELKDITETTLQNTHYHLNKLEDAKLVKPVGTWLSDRGKEIDVYGPRHSPLILSFAAEQDAPHIRAQIMSVLGLLGVVSFFSLVVEYAVHFFGPTSQWQQVGAGGYDEQGLLTSTFLQYPGLCVFAIGLVGILAYLIYMSSPTFQQLTS</sequence>
<name>A0ABD5S6N5_9EURY</name>
<dbReference type="InterPro" id="IPR036390">
    <property type="entry name" value="WH_DNA-bd_sf"/>
</dbReference>
<dbReference type="RefSeq" id="WP_379778340.1">
    <property type="nucleotide sequence ID" value="NZ_JBHSWW010000005.1"/>
</dbReference>
<dbReference type="CDD" id="cd00090">
    <property type="entry name" value="HTH_ARSR"/>
    <property type="match status" value="1"/>
</dbReference>